<protein>
    <submittedName>
        <fullName evidence="1">Glutathione synthase/RimK-type ligase-like ATP-grasp enzyme</fullName>
    </submittedName>
</protein>
<dbReference type="Pfam" id="PF14398">
    <property type="entry name" value="ATPgrasp_YheCD"/>
    <property type="match status" value="1"/>
</dbReference>
<sequence>MAGRQLANKWLKTEALLQHGEVAPHIPQTRMYSEHDLQQMLHQFGMVVIKPLVGGGGYGVIKITYYMGVYTFTYFAKKRSFRNFNEMFRALNKVKVGRKYMIQQGIELARIHNRPIDYRVKVAKQPEGNWIYRSMVGRLARPGLFVTNLCKGGTQLSAREGLTRSFRSKKFAASKRKEMRNLTNICIGILESSFPGIGELGFDYGLDKSGKIWIFEVNTRPQ</sequence>
<dbReference type="Proteomes" id="UP001519272">
    <property type="component" value="Unassembled WGS sequence"/>
</dbReference>
<keyword evidence="2" id="KW-1185">Reference proteome</keyword>
<comment type="caution">
    <text evidence="1">The sequence shown here is derived from an EMBL/GenBank/DDBJ whole genome shotgun (WGS) entry which is preliminary data.</text>
</comment>
<organism evidence="1 2">
    <name type="scientific">Paenibacillus turicensis</name>
    <dbReference type="NCBI Taxonomy" id="160487"/>
    <lineage>
        <taxon>Bacteria</taxon>
        <taxon>Bacillati</taxon>
        <taxon>Bacillota</taxon>
        <taxon>Bacilli</taxon>
        <taxon>Bacillales</taxon>
        <taxon>Paenibacillaceae</taxon>
        <taxon>Paenibacillus</taxon>
    </lineage>
</organism>
<name>A0ABS4FSU4_9BACL</name>
<gene>
    <name evidence="1" type="ORF">J2Z32_002250</name>
</gene>
<dbReference type="InterPro" id="IPR026838">
    <property type="entry name" value="YheC/D"/>
</dbReference>
<accession>A0ABS4FSU4</accession>
<evidence type="ECO:0000313" key="1">
    <source>
        <dbReference type="EMBL" id="MBP1905620.1"/>
    </source>
</evidence>
<proteinExistence type="predicted"/>
<evidence type="ECO:0000313" key="2">
    <source>
        <dbReference type="Proteomes" id="UP001519272"/>
    </source>
</evidence>
<dbReference type="SUPFAM" id="SSF56059">
    <property type="entry name" value="Glutathione synthetase ATP-binding domain-like"/>
    <property type="match status" value="1"/>
</dbReference>
<dbReference type="RefSeq" id="WP_210089242.1">
    <property type="nucleotide sequence ID" value="NZ_JAGGKG010000009.1"/>
</dbReference>
<dbReference type="EMBL" id="JAGGKG010000009">
    <property type="protein sequence ID" value="MBP1905620.1"/>
    <property type="molecule type" value="Genomic_DNA"/>
</dbReference>
<reference evidence="1 2" key="1">
    <citation type="submission" date="2021-03" db="EMBL/GenBank/DDBJ databases">
        <title>Genomic Encyclopedia of Type Strains, Phase IV (KMG-IV): sequencing the most valuable type-strain genomes for metagenomic binning, comparative biology and taxonomic classification.</title>
        <authorList>
            <person name="Goeker M."/>
        </authorList>
    </citation>
    <scope>NUCLEOTIDE SEQUENCE [LARGE SCALE GENOMIC DNA]</scope>
    <source>
        <strain evidence="1 2">DSM 14349</strain>
    </source>
</reference>